<dbReference type="AlphaFoldDB" id="G5GAI5"/>
<dbReference type="Gene3D" id="2.40.160.10">
    <property type="entry name" value="Porin"/>
    <property type="match status" value="1"/>
</dbReference>
<dbReference type="eggNOG" id="COG3746">
    <property type="taxonomic scope" value="Bacteria"/>
</dbReference>
<dbReference type="InterPro" id="IPR010870">
    <property type="entry name" value="Porin_O/P"/>
</dbReference>
<gene>
    <name evidence="2" type="ORF">HMPREF9332_00586</name>
</gene>
<dbReference type="InterPro" id="IPR023614">
    <property type="entry name" value="Porin_dom_sf"/>
</dbReference>
<name>G5GAI5_9BACT</name>
<evidence type="ECO:0000256" key="1">
    <source>
        <dbReference type="SAM" id="SignalP"/>
    </source>
</evidence>
<dbReference type="PATRIC" id="fig|679199.3.peg.629"/>
<evidence type="ECO:0000313" key="3">
    <source>
        <dbReference type="Proteomes" id="UP000015993"/>
    </source>
</evidence>
<evidence type="ECO:0000313" key="2">
    <source>
        <dbReference type="EMBL" id="EHG23772.1"/>
    </source>
</evidence>
<keyword evidence="1" id="KW-0732">Signal</keyword>
<dbReference type="Pfam" id="PF07396">
    <property type="entry name" value="Porin_O_P"/>
    <property type="match status" value="1"/>
</dbReference>
<organism evidence="2 3">
    <name type="scientific">Alloprevotella rava F0323</name>
    <dbReference type="NCBI Taxonomy" id="679199"/>
    <lineage>
        <taxon>Bacteria</taxon>
        <taxon>Pseudomonadati</taxon>
        <taxon>Bacteroidota</taxon>
        <taxon>Bacteroidia</taxon>
        <taxon>Bacteroidales</taxon>
        <taxon>Prevotellaceae</taxon>
        <taxon>Alloprevotella</taxon>
    </lineage>
</organism>
<feature type="signal peptide" evidence="1">
    <location>
        <begin position="1"/>
        <end position="20"/>
    </location>
</feature>
<dbReference type="EMBL" id="ACZK01000011">
    <property type="protein sequence ID" value="EHG23772.1"/>
    <property type="molecule type" value="Genomic_DNA"/>
</dbReference>
<dbReference type="STRING" id="679199.HMPREF9332_00586"/>
<dbReference type="OrthoDB" id="1151129at2"/>
<dbReference type="HOGENOM" id="CLU_031025_5_0_10"/>
<reference evidence="2 3" key="1">
    <citation type="submission" date="2011-08" db="EMBL/GenBank/DDBJ databases">
        <title>The Genome Sequence of Prevotella sp. oral taxon 302 str. F0323.</title>
        <authorList>
            <consortium name="The Broad Institute Genome Sequencing Platform"/>
            <person name="Earl A."/>
            <person name="Ward D."/>
            <person name="Feldgarden M."/>
            <person name="Gevers D."/>
            <person name="Izard J."/>
            <person name="Blanton J.M."/>
            <person name="Baranova O.V."/>
            <person name="Tanner A.C."/>
            <person name="Dewhirst F.E."/>
            <person name="Young S.K."/>
            <person name="Zeng Q."/>
            <person name="Gargeya S."/>
            <person name="Fitzgerald M."/>
            <person name="Haas B."/>
            <person name="Abouelleil A."/>
            <person name="Alvarado L."/>
            <person name="Arachchi H.M."/>
            <person name="Berlin A."/>
            <person name="Brown A."/>
            <person name="Chapman S.B."/>
            <person name="Chen Z."/>
            <person name="Dunbar C."/>
            <person name="Freedman E."/>
            <person name="Gearin G."/>
            <person name="Gellesch M."/>
            <person name="Goldberg J."/>
            <person name="Griggs A."/>
            <person name="Gujja S."/>
            <person name="Heiman D."/>
            <person name="Howarth C."/>
            <person name="Larson L."/>
            <person name="Lui A."/>
            <person name="MacDonald P.J.P."/>
            <person name="Montmayeur A."/>
            <person name="Murphy C."/>
            <person name="Neiman D."/>
            <person name="Pearson M."/>
            <person name="Priest M."/>
            <person name="Roberts A."/>
            <person name="Saif S."/>
            <person name="Shea T."/>
            <person name="Shenoy N."/>
            <person name="Sisk P."/>
            <person name="Stolte C."/>
            <person name="Sykes S."/>
            <person name="Wortman J."/>
            <person name="Nusbaum C."/>
            <person name="Birren B."/>
        </authorList>
    </citation>
    <scope>NUCLEOTIDE SEQUENCE [LARGE SCALE GENOMIC DNA]</scope>
    <source>
        <strain evidence="2 3">F0323</strain>
    </source>
</reference>
<feature type="chain" id="PRO_5003476986" description="Phosphate-selective porin O and P" evidence="1">
    <location>
        <begin position="21"/>
        <end position="396"/>
    </location>
</feature>
<dbReference type="Proteomes" id="UP000015993">
    <property type="component" value="Unassembled WGS sequence"/>
</dbReference>
<dbReference type="SUPFAM" id="SSF56935">
    <property type="entry name" value="Porins"/>
    <property type="match status" value="1"/>
</dbReference>
<protein>
    <recommendedName>
        <fullName evidence="4">Phosphate-selective porin O and P</fullName>
    </recommendedName>
</protein>
<comment type="caution">
    <text evidence="2">The sequence shown here is derived from an EMBL/GenBank/DDBJ whole genome shotgun (WGS) entry which is preliminary data.</text>
</comment>
<sequence length="396" mass="44415">MKKTVLALALAATCGVAAQAQEKLDVKMTARALFDAASYWQNDASEIQDGKLTDGVAVRDIRVGIKATYGNWYFRGDLSYTNNSVSLKDTYLQYSFQKNNFLRAGYYTVPFGLSSAYSSAKKEYMDEPEGNVYQVGRRLGVMHTIYNKPFWGQYGVFADNSALTKSTDKSGRQGYTLAARGVWRPIMTQDYGFHVGFSWNRVQAEATSKGKHAAIAYNKRYLTVVDKTVATGLTLTDARWENKFTAEFQGIYRNFQLSSQYYWSHIAREGGNSYDTDGFYVSARGIIVNPGNYKYNFAGSGVDNPSNNNLELMLGYGYLNLRDGDAYAKNQAAIAAGMPSVDLSKAGRMSDISAGLSYFLNKHVTFRLNYHYVTVKNFDLEKKNVNVLQARVQYMF</sequence>
<proteinExistence type="predicted"/>
<evidence type="ECO:0008006" key="4">
    <source>
        <dbReference type="Google" id="ProtNLM"/>
    </source>
</evidence>
<dbReference type="RefSeq" id="WP_009347006.1">
    <property type="nucleotide sequence ID" value="NZ_JH376828.1"/>
</dbReference>
<accession>G5GAI5</accession>
<keyword evidence="3" id="KW-1185">Reference proteome</keyword>